<dbReference type="EMBL" id="JAUJYO010000012">
    <property type="protein sequence ID" value="KAK1302072.1"/>
    <property type="molecule type" value="Genomic_DNA"/>
</dbReference>
<feature type="transmembrane region" description="Helical" evidence="6">
    <location>
        <begin position="153"/>
        <end position="174"/>
    </location>
</feature>
<dbReference type="PANTHER" id="PTHR46285">
    <property type="entry name" value="PROTEINASE INHIBITOR I4, SERPIN (DUF716)-RELATED"/>
    <property type="match status" value="1"/>
</dbReference>
<protein>
    <recommendedName>
        <fullName evidence="9">Transmembrane protein 45B</fullName>
    </recommendedName>
</protein>
<evidence type="ECO:0000256" key="1">
    <source>
        <dbReference type="ARBA" id="ARBA00004141"/>
    </source>
</evidence>
<dbReference type="Proteomes" id="UP001180020">
    <property type="component" value="Unassembled WGS sequence"/>
</dbReference>
<comment type="caution">
    <text evidence="7">The sequence shown here is derived from an EMBL/GenBank/DDBJ whole genome shotgun (WGS) entry which is preliminary data.</text>
</comment>
<dbReference type="InterPro" id="IPR006904">
    <property type="entry name" value="DUF716"/>
</dbReference>
<accession>A0AAV9DMP6</accession>
<name>A0AAV9DMP6_ACOCL</name>
<feature type="transmembrane region" description="Helical" evidence="6">
    <location>
        <begin position="234"/>
        <end position="253"/>
    </location>
</feature>
<dbReference type="PANTHER" id="PTHR46285:SF13">
    <property type="entry name" value="OS02G0167775 PROTEIN"/>
    <property type="match status" value="1"/>
</dbReference>
<reference evidence="7" key="1">
    <citation type="journal article" date="2023" name="Nat. Commun.">
        <title>Diploid and tetraploid genomes of Acorus and the evolution of monocots.</title>
        <authorList>
            <person name="Ma L."/>
            <person name="Liu K.W."/>
            <person name="Li Z."/>
            <person name="Hsiao Y.Y."/>
            <person name="Qi Y."/>
            <person name="Fu T."/>
            <person name="Tang G.D."/>
            <person name="Zhang D."/>
            <person name="Sun W.H."/>
            <person name="Liu D.K."/>
            <person name="Li Y."/>
            <person name="Chen G.Z."/>
            <person name="Liu X.D."/>
            <person name="Liao X.Y."/>
            <person name="Jiang Y.T."/>
            <person name="Yu X."/>
            <person name="Hao Y."/>
            <person name="Huang J."/>
            <person name="Zhao X.W."/>
            <person name="Ke S."/>
            <person name="Chen Y.Y."/>
            <person name="Wu W.L."/>
            <person name="Hsu J.L."/>
            <person name="Lin Y.F."/>
            <person name="Huang M.D."/>
            <person name="Li C.Y."/>
            <person name="Huang L."/>
            <person name="Wang Z.W."/>
            <person name="Zhao X."/>
            <person name="Zhong W.Y."/>
            <person name="Peng D.H."/>
            <person name="Ahmad S."/>
            <person name="Lan S."/>
            <person name="Zhang J.S."/>
            <person name="Tsai W.C."/>
            <person name="Van de Peer Y."/>
            <person name="Liu Z.J."/>
        </authorList>
    </citation>
    <scope>NUCLEOTIDE SEQUENCE</scope>
    <source>
        <strain evidence="7">CP</strain>
    </source>
</reference>
<feature type="transmembrane region" description="Helical" evidence="6">
    <location>
        <begin position="181"/>
        <end position="204"/>
    </location>
</feature>
<evidence type="ECO:0000256" key="6">
    <source>
        <dbReference type="SAM" id="Phobius"/>
    </source>
</evidence>
<comment type="subcellular location">
    <subcellularLocation>
        <location evidence="1">Membrane</location>
        <topology evidence="1">Multi-pass membrane protein</topology>
    </subcellularLocation>
</comment>
<reference evidence="7" key="2">
    <citation type="submission" date="2023-06" db="EMBL/GenBank/DDBJ databases">
        <authorList>
            <person name="Ma L."/>
            <person name="Liu K.-W."/>
            <person name="Li Z."/>
            <person name="Hsiao Y.-Y."/>
            <person name="Qi Y."/>
            <person name="Fu T."/>
            <person name="Tang G."/>
            <person name="Zhang D."/>
            <person name="Sun W.-H."/>
            <person name="Liu D.-K."/>
            <person name="Li Y."/>
            <person name="Chen G.-Z."/>
            <person name="Liu X.-D."/>
            <person name="Liao X.-Y."/>
            <person name="Jiang Y.-T."/>
            <person name="Yu X."/>
            <person name="Hao Y."/>
            <person name="Huang J."/>
            <person name="Zhao X.-W."/>
            <person name="Ke S."/>
            <person name="Chen Y.-Y."/>
            <person name="Wu W.-L."/>
            <person name="Hsu J.-L."/>
            <person name="Lin Y.-F."/>
            <person name="Huang M.-D."/>
            <person name="Li C.-Y."/>
            <person name="Huang L."/>
            <person name="Wang Z.-W."/>
            <person name="Zhao X."/>
            <person name="Zhong W.-Y."/>
            <person name="Peng D.-H."/>
            <person name="Ahmad S."/>
            <person name="Lan S."/>
            <person name="Zhang J.-S."/>
            <person name="Tsai W.-C."/>
            <person name="Van De Peer Y."/>
            <person name="Liu Z.-J."/>
        </authorList>
    </citation>
    <scope>NUCLEOTIDE SEQUENCE</scope>
    <source>
        <strain evidence="7">CP</strain>
        <tissue evidence="7">Leaves</tissue>
    </source>
</reference>
<dbReference type="GO" id="GO:0016020">
    <property type="term" value="C:membrane"/>
    <property type="evidence" value="ECO:0007669"/>
    <property type="project" value="UniProtKB-SubCell"/>
</dbReference>
<evidence type="ECO:0000256" key="4">
    <source>
        <dbReference type="ARBA" id="ARBA00022989"/>
    </source>
</evidence>
<proteinExistence type="inferred from homology"/>
<evidence type="ECO:0000256" key="3">
    <source>
        <dbReference type="ARBA" id="ARBA00022692"/>
    </source>
</evidence>
<keyword evidence="8" id="KW-1185">Reference proteome</keyword>
<keyword evidence="5 6" id="KW-0472">Membrane</keyword>
<sequence>MYARAHQKHTHACMGTFTGHIVPGLAFALLGLWHVLNTIKSYTTKPSTTPFKPRTWHPINTPLIPLRRLEPLAILSFSLAAIAAQFFDNHHPLPSLEHATMFIHLAIFASASLATDADARAPLLDVLVASVFAQELFLLRFHSTDHVGLEGHYHWLLQLVVTVSLASSAALLCVPSSFHAALVRAVSLVLQGCWFANMAFALWVPGLAFEGCLAGACATVEADARARALANLQFSWVSAGVSVATVGVWLWAVGMRADAAKYRQLSSASAGGGRQIKGEEGLEIPVVV</sequence>
<evidence type="ECO:0008006" key="9">
    <source>
        <dbReference type="Google" id="ProtNLM"/>
    </source>
</evidence>
<evidence type="ECO:0000256" key="5">
    <source>
        <dbReference type="ARBA" id="ARBA00023136"/>
    </source>
</evidence>
<evidence type="ECO:0000313" key="7">
    <source>
        <dbReference type="EMBL" id="KAK1302072.1"/>
    </source>
</evidence>
<comment type="similarity">
    <text evidence="2">Belongs to the TMEM45 family.</text>
</comment>
<dbReference type="AlphaFoldDB" id="A0AAV9DMP6"/>
<evidence type="ECO:0000313" key="8">
    <source>
        <dbReference type="Proteomes" id="UP001180020"/>
    </source>
</evidence>
<feature type="transmembrane region" description="Helical" evidence="6">
    <location>
        <begin position="17"/>
        <end position="36"/>
    </location>
</feature>
<keyword evidence="4 6" id="KW-1133">Transmembrane helix</keyword>
<organism evidence="7 8">
    <name type="scientific">Acorus calamus</name>
    <name type="common">Sweet flag</name>
    <dbReference type="NCBI Taxonomy" id="4465"/>
    <lineage>
        <taxon>Eukaryota</taxon>
        <taxon>Viridiplantae</taxon>
        <taxon>Streptophyta</taxon>
        <taxon>Embryophyta</taxon>
        <taxon>Tracheophyta</taxon>
        <taxon>Spermatophyta</taxon>
        <taxon>Magnoliopsida</taxon>
        <taxon>Liliopsida</taxon>
        <taxon>Acoraceae</taxon>
        <taxon>Acorus</taxon>
    </lineage>
</organism>
<gene>
    <name evidence="7" type="ORF">QJS10_CPB12g01569</name>
</gene>
<dbReference type="Pfam" id="PF04819">
    <property type="entry name" value="DUF716"/>
    <property type="match status" value="1"/>
</dbReference>
<keyword evidence="3 6" id="KW-0812">Transmembrane</keyword>
<evidence type="ECO:0000256" key="2">
    <source>
        <dbReference type="ARBA" id="ARBA00006948"/>
    </source>
</evidence>